<dbReference type="Gene3D" id="1.25.40.470">
    <property type="match status" value="1"/>
</dbReference>
<dbReference type="InterPro" id="IPR011044">
    <property type="entry name" value="Quino_amine_DH_bsu"/>
</dbReference>
<dbReference type="InParanoid" id="A0A0L0HMF3"/>
<dbReference type="InterPro" id="IPR056152">
    <property type="entry name" value="Beta-prop_IFT122_2nd"/>
</dbReference>
<evidence type="ECO:0000259" key="9">
    <source>
        <dbReference type="Pfam" id="PF23381"/>
    </source>
</evidence>
<dbReference type="VEuPathDB" id="FungiDB:SPPG_02510"/>
<dbReference type="eggNOG" id="KOG1538">
    <property type="taxonomic scope" value="Eukaryota"/>
</dbReference>
<protein>
    <recommendedName>
        <fullName evidence="2">Intraflagellar transport protein 122 homolog</fullName>
    </recommendedName>
</protein>
<evidence type="ECO:0000256" key="1">
    <source>
        <dbReference type="ARBA" id="ARBA00004138"/>
    </source>
</evidence>
<evidence type="ECO:0000259" key="11">
    <source>
        <dbReference type="Pfam" id="PF25295"/>
    </source>
</evidence>
<dbReference type="PANTHER" id="PTHR12764">
    <property type="entry name" value="WD REPEAT DOMAIN-RELATED"/>
    <property type="match status" value="1"/>
</dbReference>
<feature type="compositionally biased region" description="Basic and acidic residues" evidence="7">
    <location>
        <begin position="961"/>
        <end position="975"/>
    </location>
</feature>
<dbReference type="GO" id="GO:0061512">
    <property type="term" value="P:protein localization to cilium"/>
    <property type="evidence" value="ECO:0007669"/>
    <property type="project" value="TreeGrafter"/>
</dbReference>
<feature type="compositionally biased region" description="Polar residues" evidence="7">
    <location>
        <begin position="977"/>
        <end position="987"/>
    </location>
</feature>
<dbReference type="Gene3D" id="2.130.10.10">
    <property type="entry name" value="YVTN repeat-like/Quinoprotein amine dehydrogenase"/>
    <property type="match status" value="1"/>
</dbReference>
<evidence type="ECO:0000256" key="2">
    <source>
        <dbReference type="ARBA" id="ARBA00019442"/>
    </source>
</evidence>
<dbReference type="GeneID" id="27686091"/>
<dbReference type="GO" id="GO:0035721">
    <property type="term" value="P:intraciliary retrograde transport"/>
    <property type="evidence" value="ECO:0007669"/>
    <property type="project" value="TreeGrafter"/>
</dbReference>
<dbReference type="InterPro" id="IPR015943">
    <property type="entry name" value="WD40/YVTN_repeat-like_dom_sf"/>
</dbReference>
<dbReference type="InterPro" id="IPR039857">
    <property type="entry name" value="Ift122/121"/>
</dbReference>
<evidence type="ECO:0000256" key="3">
    <source>
        <dbReference type="ARBA" id="ARBA00022574"/>
    </source>
</evidence>
<gene>
    <name evidence="12" type="ORF">SPPG_02510</name>
</gene>
<keyword evidence="5" id="KW-0969">Cilium</keyword>
<reference evidence="12 13" key="1">
    <citation type="submission" date="2009-08" db="EMBL/GenBank/DDBJ databases">
        <title>The Genome Sequence of Spizellomyces punctatus strain DAOM BR117.</title>
        <authorList>
            <consortium name="The Broad Institute Genome Sequencing Platform"/>
            <person name="Russ C."/>
            <person name="Cuomo C."/>
            <person name="Shea T."/>
            <person name="Young S.K."/>
            <person name="Zeng Q."/>
            <person name="Koehrsen M."/>
            <person name="Haas B."/>
            <person name="Borodovsky M."/>
            <person name="Guigo R."/>
            <person name="Alvarado L."/>
            <person name="Berlin A."/>
            <person name="Bochicchio J."/>
            <person name="Borenstein D."/>
            <person name="Chapman S."/>
            <person name="Chen Z."/>
            <person name="Engels R."/>
            <person name="Freedman E."/>
            <person name="Gellesch M."/>
            <person name="Goldberg J."/>
            <person name="Griggs A."/>
            <person name="Gujja S."/>
            <person name="Heiman D."/>
            <person name="Hepburn T."/>
            <person name="Howarth C."/>
            <person name="Jen D."/>
            <person name="Larson L."/>
            <person name="Lewis B."/>
            <person name="Mehta T."/>
            <person name="Park D."/>
            <person name="Pearson M."/>
            <person name="Roberts A."/>
            <person name="Saif S."/>
            <person name="Shenoy N."/>
            <person name="Sisk P."/>
            <person name="Stolte C."/>
            <person name="Sykes S."/>
            <person name="Thomson T."/>
            <person name="Walk T."/>
            <person name="White J."/>
            <person name="Yandava C."/>
            <person name="Burger G."/>
            <person name="Gray M.W."/>
            <person name="Holland P.W.H."/>
            <person name="King N."/>
            <person name="Lang F.B.F."/>
            <person name="Roger A.J."/>
            <person name="Ruiz-Trillo I."/>
            <person name="Lander E."/>
            <person name="Nusbaum C."/>
        </authorList>
    </citation>
    <scope>NUCLEOTIDE SEQUENCE [LARGE SCALE GENOMIC DNA]</scope>
    <source>
        <strain evidence="12 13">DAOM BR117</strain>
    </source>
</reference>
<evidence type="ECO:0000259" key="8">
    <source>
        <dbReference type="Pfam" id="PF23377"/>
    </source>
</evidence>
<comment type="subcellular location">
    <subcellularLocation>
        <location evidence="1">Cell projection</location>
        <location evidence="1">Cilium</location>
    </subcellularLocation>
</comment>
<dbReference type="Pfam" id="PF23377">
    <property type="entry name" value="Beta-prop_IFT122_2nd"/>
    <property type="match status" value="1"/>
</dbReference>
<dbReference type="Proteomes" id="UP000053201">
    <property type="component" value="Unassembled WGS sequence"/>
</dbReference>
<dbReference type="InterPro" id="IPR001680">
    <property type="entry name" value="WD40_rpt"/>
</dbReference>
<name>A0A0L0HMF3_SPIPD</name>
<dbReference type="STRING" id="645134.A0A0L0HMF3"/>
<keyword evidence="13" id="KW-1185">Reference proteome</keyword>
<feature type="region of interest" description="Disordered" evidence="7">
    <location>
        <begin position="949"/>
        <end position="1001"/>
    </location>
</feature>
<dbReference type="SUPFAM" id="SSF50969">
    <property type="entry name" value="YVTN repeat-like/Quinoprotein amine dehydrogenase"/>
    <property type="match status" value="1"/>
</dbReference>
<dbReference type="OrthoDB" id="413460at2759"/>
<evidence type="ECO:0000256" key="4">
    <source>
        <dbReference type="ARBA" id="ARBA00022737"/>
    </source>
</evidence>
<accession>A0A0L0HMF3</accession>
<evidence type="ECO:0000313" key="13">
    <source>
        <dbReference type="Proteomes" id="UP000053201"/>
    </source>
</evidence>
<proteinExistence type="predicted"/>
<dbReference type="EMBL" id="KQ257453">
    <property type="protein sequence ID" value="KND02004.1"/>
    <property type="molecule type" value="Genomic_DNA"/>
</dbReference>
<dbReference type="GO" id="GO:1905515">
    <property type="term" value="P:non-motile cilium assembly"/>
    <property type="evidence" value="ECO:0007669"/>
    <property type="project" value="TreeGrafter"/>
</dbReference>
<feature type="domain" description="IFT122 first beta-propeller" evidence="9">
    <location>
        <begin position="2"/>
        <end position="83"/>
    </location>
</feature>
<dbReference type="SMART" id="SM00320">
    <property type="entry name" value="WD40"/>
    <property type="match status" value="4"/>
</dbReference>
<dbReference type="InterPro" id="IPR057411">
    <property type="entry name" value="TPR_IFT122"/>
</dbReference>
<feature type="domain" description="Intraflagellar transport protein 122 homolog TPR" evidence="11">
    <location>
        <begin position="452"/>
        <end position="838"/>
    </location>
</feature>
<organism evidence="12 13">
    <name type="scientific">Spizellomyces punctatus (strain DAOM BR117)</name>
    <dbReference type="NCBI Taxonomy" id="645134"/>
    <lineage>
        <taxon>Eukaryota</taxon>
        <taxon>Fungi</taxon>
        <taxon>Fungi incertae sedis</taxon>
        <taxon>Chytridiomycota</taxon>
        <taxon>Chytridiomycota incertae sedis</taxon>
        <taxon>Chytridiomycetes</taxon>
        <taxon>Spizellomycetales</taxon>
        <taxon>Spizellomycetaceae</taxon>
        <taxon>Spizellomyces</taxon>
    </lineage>
</organism>
<dbReference type="PANTHER" id="PTHR12764:SF4">
    <property type="entry name" value="INTRAFLAGELLAR TRANSPORT PROTEIN 122 HOMOLOG"/>
    <property type="match status" value="1"/>
</dbReference>
<dbReference type="InterPro" id="IPR056838">
    <property type="entry name" value="Zn_ribbon_IFT122"/>
</dbReference>
<evidence type="ECO:0000256" key="7">
    <source>
        <dbReference type="SAM" id="MobiDB-lite"/>
    </source>
</evidence>
<sequence length="1096" mass="125170">MTGHVVSCTASDFGIWSPEQKSVVKHKVTSRICAVSWTADGQYFALGLFNGHVSIRNKSGDEKVRIERGDSPVWSLAWSPSSDGEYDVLAVADWSQRLSFFQLNGRQIGKDRQLGFDPCSVSFFGTGEYIAIGGSDRKVTLWTGEGIRLGQICERENWVWCCKVKPRQNYIAVGCQDGTVAVYQIVFNTVHGLYHDRYAYRENMTDVVIQHLSTNQRARIKCRDYVKKIAVHKDKLAVQLPEKVIIYELFNDDSSDMHYRIKEKIQKKLECNLLVVTHQHIILCLEKKLQSFNFVGEKEREWNLEALIRYIKVIGGPKGREGLLVGLKNGQVLQIFINNPFPIPLIKLQASVRCLDLSLRRRKLAIVDEHNTCLTYDIKTRQLLYQEPNANSVAWNTELEDILCYSGNGMLNIKASNFPAHHQRMQGFVVGFKGSQVFCLHIYAMTSVDVPQSASLERYLEKKDFDSAYQVACLGVTETDWRRLAIDALEALRLDIAEKSFARIRDMHYIDLVRNISRMQAEGKNDQDSFLADIHAYAGRYQEAAKLHIKAGNQQKAIDMFTELNMWEYATKIAQETHTNTDNILKRKAQMQQDRNDLLAAANTYLEVGDYMKAIDILGPNGWLDNLIEVARKVSNSDTKALSRCVYFFRKHNHHAYAAETLVKMGDIAHLLNLHIELQHWEDAFKLAETHPEFTEQIYLPYANWLATNGHYVEAQENYRKAGRIDEALRVLEQLTENAVTERRYDDAAYYYWTMSSEQLDKLPVDITADQLTPEQQRVLKRFQETYQLAEIYHAYFYVSRYIDEPFTAHVPEALFNMARFVWNYLNHQQPPPGISKVYTLFALAKLARALGAYKLARYAYDKLQTMNVPPIWQETVDVGTLTIRSQPGLDKETLQPICYQCSAINPLLNPKGDSCTNCLEPFVHSFYSFISLPLVQFTVESGISDDEASRLINMDPPSLDGKRDGSSIKHDRPRASSATKDGQSSAGKGGMVGASGSVKDDPFRRQLAGLERGGGTGYTPVKVGRKALMTMERHAVFIRRWGKKCLRPEYYRMMLTDVPVVLCKTCQHFFLEDEWVYQILSKGCCSFCRAKVDLE</sequence>
<feature type="domain" description="IFT122 zinc ribbon" evidence="10">
    <location>
        <begin position="893"/>
        <end position="936"/>
    </location>
</feature>
<feature type="domain" description="IFT122 second beta-propeller" evidence="8">
    <location>
        <begin position="191"/>
        <end position="445"/>
    </location>
</feature>
<evidence type="ECO:0000256" key="6">
    <source>
        <dbReference type="ARBA" id="ARBA00023273"/>
    </source>
</evidence>
<evidence type="ECO:0000313" key="12">
    <source>
        <dbReference type="EMBL" id="KND02004.1"/>
    </source>
</evidence>
<dbReference type="AlphaFoldDB" id="A0A0L0HMF3"/>
<dbReference type="GO" id="GO:0097730">
    <property type="term" value="C:non-motile cilium"/>
    <property type="evidence" value="ECO:0007669"/>
    <property type="project" value="TreeGrafter"/>
</dbReference>
<dbReference type="OMA" id="GDSFDTW"/>
<dbReference type="Pfam" id="PF23381">
    <property type="entry name" value="Beta-prop_IFT122_1st"/>
    <property type="match status" value="2"/>
</dbReference>
<feature type="domain" description="IFT122 first beta-propeller" evidence="9">
    <location>
        <begin position="86"/>
        <end position="186"/>
    </location>
</feature>
<dbReference type="GO" id="GO:0030991">
    <property type="term" value="C:intraciliary transport particle A"/>
    <property type="evidence" value="ECO:0007669"/>
    <property type="project" value="TreeGrafter"/>
</dbReference>
<evidence type="ECO:0000256" key="5">
    <source>
        <dbReference type="ARBA" id="ARBA00023069"/>
    </source>
</evidence>
<dbReference type="Pfam" id="PF25144">
    <property type="entry name" value="Zn_ribbon_IFT122"/>
    <property type="match status" value="1"/>
</dbReference>
<dbReference type="RefSeq" id="XP_016610043.1">
    <property type="nucleotide sequence ID" value="XM_016750797.1"/>
</dbReference>
<keyword evidence="6" id="KW-0966">Cell projection</keyword>
<evidence type="ECO:0000259" key="10">
    <source>
        <dbReference type="Pfam" id="PF25144"/>
    </source>
</evidence>
<keyword evidence="4" id="KW-0677">Repeat</keyword>
<dbReference type="InterPro" id="IPR056153">
    <property type="entry name" value="Beta-prop_IFT122_1st"/>
</dbReference>
<dbReference type="Pfam" id="PF25295">
    <property type="entry name" value="TPR_IFT122"/>
    <property type="match status" value="1"/>
</dbReference>
<dbReference type="FunFam" id="1.25.40.470:FF:000005">
    <property type="entry name" value="Intraflagellar transport protein 122 homolog"/>
    <property type="match status" value="1"/>
</dbReference>
<keyword evidence="3" id="KW-0853">WD repeat</keyword>